<dbReference type="InterPro" id="IPR020568">
    <property type="entry name" value="Ribosomal_Su5_D2-typ_SF"/>
</dbReference>
<evidence type="ECO:0000313" key="16">
    <source>
        <dbReference type="Proteomes" id="UP000252355"/>
    </source>
</evidence>
<reference evidence="15 16" key="1">
    <citation type="submission" date="2018-05" db="EMBL/GenBank/DDBJ databases">
        <title>A metagenomic window into the 2 km-deep terrestrial subsurface aquifer revealed taxonomically and functionally diverse microbial community comprising novel uncultured bacterial lineages.</title>
        <authorList>
            <person name="Kadnikov V.V."/>
            <person name="Mardanov A.V."/>
            <person name="Beletsky A.V."/>
            <person name="Banks D."/>
            <person name="Pimenov N.V."/>
            <person name="Frank Y.A."/>
            <person name="Karnachuk O.V."/>
            <person name="Ravin N.V."/>
        </authorList>
    </citation>
    <scope>NUCLEOTIDE SEQUENCE [LARGE SCALE GENOMIC DNA]</scope>
    <source>
        <strain evidence="15">BY5</strain>
    </source>
</reference>
<dbReference type="EMBL" id="QOQW01000014">
    <property type="protein sequence ID" value="RCK79285.1"/>
    <property type="molecule type" value="Genomic_DNA"/>
</dbReference>
<evidence type="ECO:0000256" key="1">
    <source>
        <dbReference type="ARBA" id="ARBA00022723"/>
    </source>
</evidence>
<comment type="domain">
    <text evidence="11">The middle region has homology to RecA with ATPase motifs including the RadA KNRFG motif, while the C-terminus is homologous to Lon protease.</text>
</comment>
<dbReference type="InterPro" id="IPR003593">
    <property type="entry name" value="AAA+_ATPase"/>
</dbReference>
<evidence type="ECO:0000256" key="11">
    <source>
        <dbReference type="HAMAP-Rule" id="MF_01498"/>
    </source>
</evidence>
<dbReference type="InterPro" id="IPR014721">
    <property type="entry name" value="Ribsml_uS5_D2-typ_fold_subgr"/>
</dbReference>
<dbReference type="Gene3D" id="3.40.50.300">
    <property type="entry name" value="P-loop containing nucleotide triphosphate hydrolases"/>
    <property type="match status" value="1"/>
</dbReference>
<dbReference type="GO" id="GO:0003684">
    <property type="term" value="F:damaged DNA binding"/>
    <property type="evidence" value="ECO:0007669"/>
    <property type="project" value="InterPro"/>
</dbReference>
<proteinExistence type="inferred from homology"/>
<keyword evidence="6 13" id="KW-0862">Zinc</keyword>
<evidence type="ECO:0000256" key="4">
    <source>
        <dbReference type="ARBA" id="ARBA00022771"/>
    </source>
</evidence>
<evidence type="ECO:0000256" key="13">
    <source>
        <dbReference type="RuleBase" id="RU003555"/>
    </source>
</evidence>
<dbReference type="AlphaFoldDB" id="A0A367ZMD0"/>
<evidence type="ECO:0000256" key="3">
    <source>
        <dbReference type="ARBA" id="ARBA00022763"/>
    </source>
</evidence>
<keyword evidence="10 11" id="KW-0234">DNA repair</keyword>
<dbReference type="GO" id="GO:0005524">
    <property type="term" value="F:ATP binding"/>
    <property type="evidence" value="ECO:0007669"/>
    <property type="project" value="UniProtKB-UniRule"/>
</dbReference>
<name>A0A367ZMD0_9BACT</name>
<dbReference type="GO" id="GO:0140664">
    <property type="term" value="F:ATP-dependent DNA damage sensor activity"/>
    <property type="evidence" value="ECO:0007669"/>
    <property type="project" value="InterPro"/>
</dbReference>
<keyword evidence="5" id="KW-0378">Hydrolase</keyword>
<organism evidence="15 16">
    <name type="scientific">Candidatus Ozemobacter sibiricus</name>
    <dbReference type="NCBI Taxonomy" id="2268124"/>
    <lineage>
        <taxon>Bacteria</taxon>
        <taxon>Candidatus Ozemobacteria</taxon>
        <taxon>Candidatus Ozemobacterales</taxon>
        <taxon>Candidatus Ozemobacteraceae</taxon>
        <taxon>Candidatus Ozemobacter</taxon>
    </lineage>
</organism>
<evidence type="ECO:0000259" key="14">
    <source>
        <dbReference type="PROSITE" id="PS50162"/>
    </source>
</evidence>
<evidence type="ECO:0000256" key="10">
    <source>
        <dbReference type="ARBA" id="ARBA00023204"/>
    </source>
</evidence>
<dbReference type="GO" id="GO:0005829">
    <property type="term" value="C:cytosol"/>
    <property type="evidence" value="ECO:0007669"/>
    <property type="project" value="TreeGrafter"/>
</dbReference>
<feature type="short sequence motif" description="RadA KNRFG motif" evidence="11">
    <location>
        <begin position="259"/>
        <end position="263"/>
    </location>
</feature>
<evidence type="ECO:0000256" key="2">
    <source>
        <dbReference type="ARBA" id="ARBA00022741"/>
    </source>
</evidence>
<evidence type="ECO:0000256" key="6">
    <source>
        <dbReference type="ARBA" id="ARBA00022833"/>
    </source>
</evidence>
<dbReference type="NCBIfam" id="TIGR00416">
    <property type="entry name" value="sms"/>
    <property type="match status" value="1"/>
</dbReference>
<evidence type="ECO:0000256" key="7">
    <source>
        <dbReference type="ARBA" id="ARBA00022840"/>
    </source>
</evidence>
<evidence type="ECO:0000256" key="5">
    <source>
        <dbReference type="ARBA" id="ARBA00022801"/>
    </source>
</evidence>
<dbReference type="Gene3D" id="3.30.230.10">
    <property type="match status" value="1"/>
</dbReference>
<dbReference type="PROSITE" id="PS50162">
    <property type="entry name" value="RECA_2"/>
    <property type="match status" value="1"/>
</dbReference>
<dbReference type="Pfam" id="PF18073">
    <property type="entry name" value="Zn_ribbon_LapB"/>
    <property type="match status" value="1"/>
</dbReference>
<dbReference type="InterPro" id="IPR004504">
    <property type="entry name" value="DNA_repair_RadA"/>
</dbReference>
<keyword evidence="3 11" id="KW-0227">DNA damage</keyword>
<comment type="similarity">
    <text evidence="11 13">Belongs to the RecA family. RadA subfamily.</text>
</comment>
<keyword evidence="1 11" id="KW-0479">Metal-binding</keyword>
<dbReference type="SMART" id="SM00382">
    <property type="entry name" value="AAA"/>
    <property type="match status" value="1"/>
</dbReference>
<dbReference type="SUPFAM" id="SSF54211">
    <property type="entry name" value="Ribosomal protein S5 domain 2-like"/>
    <property type="match status" value="1"/>
</dbReference>
<keyword evidence="7 11" id="KW-0067">ATP-binding</keyword>
<protein>
    <recommendedName>
        <fullName evidence="11 12">DNA repair protein RadA</fullName>
    </recommendedName>
</protein>
<dbReference type="GO" id="GO:0008270">
    <property type="term" value="F:zinc ion binding"/>
    <property type="evidence" value="ECO:0007669"/>
    <property type="project" value="UniProtKB-KW"/>
</dbReference>
<keyword evidence="2 11" id="KW-0547">Nucleotide-binding</keyword>
<dbReference type="CDD" id="cd01121">
    <property type="entry name" value="RadA_SMS_N"/>
    <property type="match status" value="1"/>
</dbReference>
<keyword evidence="8 11" id="KW-0346">Stress response</keyword>
<keyword evidence="9 11" id="KW-0238">DNA-binding</keyword>
<keyword evidence="4 13" id="KW-0863">Zinc-finger</keyword>
<dbReference type="InterPro" id="IPR041166">
    <property type="entry name" value="Rubredoxin_2"/>
</dbReference>
<dbReference type="InterPro" id="IPR020588">
    <property type="entry name" value="RecA_ATP-bd"/>
</dbReference>
<feature type="region of interest" description="Lon-protease-like" evidence="11">
    <location>
        <begin position="358"/>
        <end position="465"/>
    </location>
</feature>
<dbReference type="SUPFAM" id="SSF52540">
    <property type="entry name" value="P-loop containing nucleoside triphosphate hydrolases"/>
    <property type="match status" value="1"/>
</dbReference>
<dbReference type="HAMAP" id="MF_01498">
    <property type="entry name" value="RadA_bact"/>
    <property type="match status" value="1"/>
</dbReference>
<dbReference type="FunFam" id="3.40.50.300:FF:000050">
    <property type="entry name" value="DNA repair protein RadA"/>
    <property type="match status" value="1"/>
</dbReference>
<dbReference type="InterPro" id="IPR027417">
    <property type="entry name" value="P-loop_NTPase"/>
</dbReference>
<comment type="caution">
    <text evidence="15">The sequence shown here is derived from an EMBL/GenBank/DDBJ whole genome shotgun (WGS) entry which is preliminary data.</text>
</comment>
<dbReference type="PANTHER" id="PTHR32472:SF10">
    <property type="entry name" value="DNA REPAIR PROTEIN RADA-LIKE PROTEIN"/>
    <property type="match status" value="1"/>
</dbReference>
<feature type="domain" description="RecA family profile 1" evidence="14">
    <location>
        <begin position="72"/>
        <end position="222"/>
    </location>
</feature>
<sequence length="465" mass="49901">MAKKSNTVYVCQSCGQSYPKWQGNCSACGEWNTLAAEPVAGVTAGPGGAFNFRSGSANLSLCQPLADVACERMPRLQTGLDTFDELIGGGIVPGAITLIGGEPGVGKSTFMLQLSSRLGVNVKPIVYVSGEESPLQIKLRADRLRIGNDRDIFLVAEQNLEASLGCIMSYLPKLLIVDSIQTVFSPQLEATPGSVAQIRECAAVLTKFGKDRGLPVFIVGHVTKEGAIAGPKILEHIVDTVLYFEGEVNSNYRILRVFKNRFGASGEVAVFQMTAAGLMPVLNPSDFFVNRQRLESPGVVVVPLLEGTRCILAELQALVTHSFLSMPRRVVSGLDSNRLNLVLAVLEKHAGLKFYNKDVFANVAGGLRMSEPGGDLGFAMALVGSAWDRSLPPDLLLAGELTLSGEIRPVGQLERRINEGRRFGFRRFLVPAGGEAPAGPDILRARTIREAVDLVFPGRGAPRPD</sequence>
<dbReference type="Proteomes" id="UP000252355">
    <property type="component" value="Unassembled WGS sequence"/>
</dbReference>
<dbReference type="GO" id="GO:0016787">
    <property type="term" value="F:hydrolase activity"/>
    <property type="evidence" value="ECO:0007669"/>
    <property type="project" value="UniProtKB-KW"/>
</dbReference>
<evidence type="ECO:0000256" key="8">
    <source>
        <dbReference type="ARBA" id="ARBA00023016"/>
    </source>
</evidence>
<dbReference type="GO" id="GO:0000725">
    <property type="term" value="P:recombinational repair"/>
    <property type="evidence" value="ECO:0007669"/>
    <property type="project" value="UniProtKB-UniRule"/>
</dbReference>
<feature type="binding site" evidence="11">
    <location>
        <begin position="101"/>
        <end position="108"/>
    </location>
    <ligand>
        <name>ATP</name>
        <dbReference type="ChEBI" id="CHEBI:30616"/>
    </ligand>
</feature>
<comment type="function">
    <text evidence="11">Plays a role in repairing double-strand DNA breaks, probably involving stabilizing or processing branched DNA or blocked replication forks.</text>
</comment>
<evidence type="ECO:0000256" key="9">
    <source>
        <dbReference type="ARBA" id="ARBA00023125"/>
    </source>
</evidence>
<evidence type="ECO:0000256" key="12">
    <source>
        <dbReference type="NCBIfam" id="TIGR00416"/>
    </source>
</evidence>
<comment type="function">
    <text evidence="13">DNA-dependent ATPase involved in processing of recombination intermediates, plays a role in repairing DNA breaks. Stimulates the branch migration of RecA-mediated strand transfer reactions, allowing the 3' invading strand to extend heteroduplex DNA faster. Binds ssDNA in the presence of ADP but not other nucleotides, has ATPase activity that is stimulated by ssDNA and various branched DNA structures, but inhibited by SSB. Does not have RecA's homology-searching function.</text>
</comment>
<gene>
    <name evidence="11" type="primary">radA</name>
    <name evidence="15" type="ORF">OZSIB_0156</name>
</gene>
<dbReference type="PRINTS" id="PR01874">
    <property type="entry name" value="DNAREPAIRADA"/>
</dbReference>
<dbReference type="PANTHER" id="PTHR32472">
    <property type="entry name" value="DNA REPAIR PROTEIN RADA"/>
    <property type="match status" value="1"/>
</dbReference>
<accession>A0A367ZMD0</accession>
<evidence type="ECO:0000313" key="15">
    <source>
        <dbReference type="EMBL" id="RCK79285.1"/>
    </source>
</evidence>
<dbReference type="Pfam" id="PF13481">
    <property type="entry name" value="AAA_25"/>
    <property type="match status" value="1"/>
</dbReference>